<reference evidence="1" key="1">
    <citation type="submission" date="2014-11" db="EMBL/GenBank/DDBJ databases">
        <authorList>
            <person name="Amaro Gonzalez C."/>
        </authorList>
    </citation>
    <scope>NUCLEOTIDE SEQUENCE</scope>
</reference>
<protein>
    <submittedName>
        <fullName evidence="1">Uncharacterized protein</fullName>
    </submittedName>
</protein>
<proteinExistence type="predicted"/>
<reference evidence="1" key="2">
    <citation type="journal article" date="2015" name="Fish Shellfish Immunol.">
        <title>Early steps in the European eel (Anguilla anguilla)-Vibrio vulnificus interaction in the gills: Role of the RtxA13 toxin.</title>
        <authorList>
            <person name="Callol A."/>
            <person name="Pajuelo D."/>
            <person name="Ebbesson L."/>
            <person name="Teles M."/>
            <person name="MacKenzie S."/>
            <person name="Amaro C."/>
        </authorList>
    </citation>
    <scope>NUCLEOTIDE SEQUENCE</scope>
</reference>
<dbReference type="EMBL" id="GBXM01075470">
    <property type="protein sequence ID" value="JAH33107.1"/>
    <property type="molecule type" value="Transcribed_RNA"/>
</dbReference>
<name>A0A0E9RW69_ANGAN</name>
<organism evidence="1">
    <name type="scientific">Anguilla anguilla</name>
    <name type="common">European freshwater eel</name>
    <name type="synonym">Muraena anguilla</name>
    <dbReference type="NCBI Taxonomy" id="7936"/>
    <lineage>
        <taxon>Eukaryota</taxon>
        <taxon>Metazoa</taxon>
        <taxon>Chordata</taxon>
        <taxon>Craniata</taxon>
        <taxon>Vertebrata</taxon>
        <taxon>Euteleostomi</taxon>
        <taxon>Actinopterygii</taxon>
        <taxon>Neopterygii</taxon>
        <taxon>Teleostei</taxon>
        <taxon>Anguilliformes</taxon>
        <taxon>Anguillidae</taxon>
        <taxon>Anguilla</taxon>
    </lineage>
</organism>
<evidence type="ECO:0000313" key="1">
    <source>
        <dbReference type="EMBL" id="JAH33107.1"/>
    </source>
</evidence>
<dbReference type="AlphaFoldDB" id="A0A0E9RW69"/>
<sequence>MNLENGLEALWQYLHSQVKIVITQI</sequence>
<accession>A0A0E9RW69</accession>